<dbReference type="PANTHER" id="PTHR13847:SF150">
    <property type="entry name" value="OXIDOREDUCTASE TDA3-RELATED"/>
    <property type="match status" value="1"/>
</dbReference>
<dbReference type="Gene3D" id="3.50.50.60">
    <property type="entry name" value="FAD/NAD(P)-binding domain"/>
    <property type="match status" value="1"/>
</dbReference>
<dbReference type="Proteomes" id="UP001142393">
    <property type="component" value="Unassembled WGS sequence"/>
</dbReference>
<dbReference type="Gene3D" id="3.30.9.10">
    <property type="entry name" value="D-Amino Acid Oxidase, subunit A, domain 2"/>
    <property type="match status" value="1"/>
</dbReference>
<evidence type="ECO:0000313" key="3">
    <source>
        <dbReference type="EMBL" id="KAJ3746404.1"/>
    </source>
</evidence>
<dbReference type="GO" id="GO:0005829">
    <property type="term" value="C:cytosol"/>
    <property type="evidence" value="ECO:0007669"/>
    <property type="project" value="GOC"/>
</dbReference>
<sequence>MKSNADSPKEIVIIGAGIIGCSTAYQLTRHPSFSAATTTIKVIEASKHGPAQGASGKAGGLVAKWAYPKELVDISFAEHVKLAKEHNGQDRWGWRYVGCGSWEGKGAILPEDADFSDGVGAGGRRKSLEKTFGLEGGGRKSDPVSRKRKGLPDDLLWVDESLTHSYSPMAAHGDTAQVHPFLFTNSMMDLAIEKGAELVLGRATSLNISDGKVTSVDITHNDSGKRETLSATHVILAAGAWSPSLLPSLPISATRAHSITIHAQPSVDIAPYVLFTEIALPERRGLTVSPEIYARPGNEIYACGPGDDSLLPKNVDDVILDEVACESIWKHVSSISPELRAGTVGKRQACFLPTVETGGGPIVGAAPHIAQGLIIATGHTCWGISNAPGTAKALSELVMDGHIQCANLRKLEPSNYL</sequence>
<feature type="region of interest" description="Disordered" evidence="1">
    <location>
        <begin position="130"/>
        <end position="149"/>
    </location>
</feature>
<gene>
    <name evidence="3" type="ORF">DFH05DRAFT_1485090</name>
</gene>
<reference evidence="3 4" key="1">
    <citation type="journal article" date="2023" name="Proc. Natl. Acad. Sci. U.S.A.">
        <title>A global phylogenomic analysis of the shiitake genus Lentinula.</title>
        <authorList>
            <person name="Sierra-Patev S."/>
            <person name="Min B."/>
            <person name="Naranjo-Ortiz M."/>
            <person name="Looney B."/>
            <person name="Konkel Z."/>
            <person name="Slot J.C."/>
            <person name="Sakamoto Y."/>
            <person name="Steenwyk J.L."/>
            <person name="Rokas A."/>
            <person name="Carro J."/>
            <person name="Camarero S."/>
            <person name="Ferreira P."/>
            <person name="Molpeceres G."/>
            <person name="Ruiz-Duenas F.J."/>
            <person name="Serrano A."/>
            <person name="Henrissat B."/>
            <person name="Drula E."/>
            <person name="Hughes K.W."/>
            <person name="Mata J.L."/>
            <person name="Ishikawa N.K."/>
            <person name="Vargas-Isla R."/>
            <person name="Ushijima S."/>
            <person name="Smith C.A."/>
            <person name="Donoghue J."/>
            <person name="Ahrendt S."/>
            <person name="Andreopoulos W."/>
            <person name="He G."/>
            <person name="LaButti K."/>
            <person name="Lipzen A."/>
            <person name="Ng V."/>
            <person name="Riley R."/>
            <person name="Sandor L."/>
            <person name="Barry K."/>
            <person name="Martinez A.T."/>
            <person name="Xiao Y."/>
            <person name="Gibbons J.G."/>
            <person name="Terashima K."/>
            <person name="Grigoriev I.V."/>
            <person name="Hibbett D."/>
        </authorList>
    </citation>
    <scope>NUCLEOTIDE SEQUENCE [LARGE SCALE GENOMIC DNA]</scope>
    <source>
        <strain evidence="3 4">TFB7810</strain>
    </source>
</reference>
<dbReference type="EMBL" id="JANVFU010000004">
    <property type="protein sequence ID" value="KAJ3746404.1"/>
    <property type="molecule type" value="Genomic_DNA"/>
</dbReference>
<organism evidence="3 4">
    <name type="scientific">Lentinula detonsa</name>
    <dbReference type="NCBI Taxonomy" id="2804962"/>
    <lineage>
        <taxon>Eukaryota</taxon>
        <taxon>Fungi</taxon>
        <taxon>Dikarya</taxon>
        <taxon>Basidiomycota</taxon>
        <taxon>Agaricomycotina</taxon>
        <taxon>Agaricomycetes</taxon>
        <taxon>Agaricomycetidae</taxon>
        <taxon>Agaricales</taxon>
        <taxon>Marasmiineae</taxon>
        <taxon>Omphalotaceae</taxon>
        <taxon>Lentinula</taxon>
    </lineage>
</organism>
<evidence type="ECO:0000256" key="1">
    <source>
        <dbReference type="SAM" id="MobiDB-lite"/>
    </source>
</evidence>
<dbReference type="InterPro" id="IPR036188">
    <property type="entry name" value="FAD/NAD-bd_sf"/>
</dbReference>
<dbReference type="AlphaFoldDB" id="A0A9W8P449"/>
<feature type="domain" description="FAD dependent oxidoreductase" evidence="2">
    <location>
        <begin position="11"/>
        <end position="397"/>
    </location>
</feature>
<dbReference type="PANTHER" id="PTHR13847">
    <property type="entry name" value="SARCOSINE DEHYDROGENASE-RELATED"/>
    <property type="match status" value="1"/>
</dbReference>
<dbReference type="InterPro" id="IPR006076">
    <property type="entry name" value="FAD-dep_OxRdtase"/>
</dbReference>
<proteinExistence type="predicted"/>
<dbReference type="SUPFAM" id="SSF51905">
    <property type="entry name" value="FAD/NAD(P)-binding domain"/>
    <property type="match status" value="1"/>
</dbReference>
<dbReference type="GO" id="GO:0042147">
    <property type="term" value="P:retrograde transport, endosome to Golgi"/>
    <property type="evidence" value="ECO:0007669"/>
    <property type="project" value="TreeGrafter"/>
</dbReference>
<dbReference type="GO" id="GO:0005770">
    <property type="term" value="C:late endosome"/>
    <property type="evidence" value="ECO:0007669"/>
    <property type="project" value="TreeGrafter"/>
</dbReference>
<keyword evidence="4" id="KW-1185">Reference proteome</keyword>
<evidence type="ECO:0000313" key="4">
    <source>
        <dbReference type="Proteomes" id="UP001142393"/>
    </source>
</evidence>
<evidence type="ECO:0000259" key="2">
    <source>
        <dbReference type="Pfam" id="PF01266"/>
    </source>
</evidence>
<comment type="caution">
    <text evidence="3">The sequence shown here is derived from an EMBL/GenBank/DDBJ whole genome shotgun (WGS) entry which is preliminary data.</text>
</comment>
<dbReference type="PROSITE" id="PS51257">
    <property type="entry name" value="PROKAR_LIPOPROTEIN"/>
    <property type="match status" value="1"/>
</dbReference>
<protein>
    <submittedName>
        <fullName evidence="3">FAD dependent oxidoreductase</fullName>
    </submittedName>
</protein>
<dbReference type="Pfam" id="PF01266">
    <property type="entry name" value="DAO"/>
    <property type="match status" value="1"/>
</dbReference>
<accession>A0A9W8P449</accession>
<name>A0A9W8P449_9AGAR</name>